<feature type="domain" description="F-box" evidence="5">
    <location>
        <begin position="9"/>
        <end position="55"/>
    </location>
</feature>
<feature type="region of interest" description="Disordered" evidence="4">
    <location>
        <begin position="519"/>
        <end position="566"/>
    </location>
</feature>
<keyword evidence="2" id="KW-0677">Repeat</keyword>
<dbReference type="Gene3D" id="2.130.10.10">
    <property type="entry name" value="YVTN repeat-like/Quinoprotein amine dehydrogenase"/>
    <property type="match status" value="2"/>
</dbReference>
<feature type="compositionally biased region" description="Low complexity" evidence="4">
    <location>
        <begin position="66"/>
        <end position="92"/>
    </location>
</feature>
<sequence length="566" mass="58061">MTAQRGPREAPELPLGDDLLALVLARLPPSGLAAAQEVCRRWASVVDSHALWRRHAEEAQQDLAGAAAQQARRRQAQQQPASPAPAPAAAASPPSPPPAVPWKQQYLEARWAHVLGAPRSPLYVPTVRLERGVHTGAVTCCSALGPRWLASASADGTVCLWDVSEGTPRACGRAQHPSPVLYVRLLSPGTAVSACAGAAYVWRLEVGGGGDAATAAAAAECASTSAAAGSASTAAGRGAAERGCSTAFRLVRRIPLEAAGSGGGPRILCAAAWEMSLAAGCSDGSVRLFDLFSGSCTMLLRPHQGGVTALYHARYRELDLLVSAGGGSRLLVCNADSTLELAEASLPHRNTAVRSLHLDPASGRLLAACQGPHHAHPVTFCFTAGRQLSALPTPARRLSMAANARLPQLPGFQPILAGPALAVPRYGSPCFLLGDAQGSMRCCNAEVGLLSTGAVVHRYQPLQQRAVGRGAKRAPGAGLAAPQAPRVPCTCLCADGLPVAAGMGDGTLLFYSWRRKGGPSDGSPEDCPVPLGDSSQERRGRAAASAAGQGAAARAQAAAPPRGPAC</sequence>
<dbReference type="InterPro" id="IPR001680">
    <property type="entry name" value="WD40_rpt"/>
</dbReference>
<organism evidence="7">
    <name type="scientific">Chlorella variabilis</name>
    <name type="common">Green alga</name>
    <dbReference type="NCBI Taxonomy" id="554065"/>
    <lineage>
        <taxon>Eukaryota</taxon>
        <taxon>Viridiplantae</taxon>
        <taxon>Chlorophyta</taxon>
        <taxon>core chlorophytes</taxon>
        <taxon>Trebouxiophyceae</taxon>
        <taxon>Chlorellales</taxon>
        <taxon>Chlorellaceae</taxon>
        <taxon>Chlorella clade</taxon>
        <taxon>Chlorella</taxon>
    </lineage>
</organism>
<evidence type="ECO:0000256" key="2">
    <source>
        <dbReference type="ARBA" id="ARBA00022737"/>
    </source>
</evidence>
<evidence type="ECO:0000313" key="6">
    <source>
        <dbReference type="EMBL" id="EFN51569.1"/>
    </source>
</evidence>
<dbReference type="InterPro" id="IPR042627">
    <property type="entry name" value="FBXW2"/>
</dbReference>
<dbReference type="SUPFAM" id="SSF50978">
    <property type="entry name" value="WD40 repeat-like"/>
    <property type="match status" value="1"/>
</dbReference>
<evidence type="ECO:0000256" key="3">
    <source>
        <dbReference type="PROSITE-ProRule" id="PRU00221"/>
    </source>
</evidence>
<dbReference type="SMART" id="SM00320">
    <property type="entry name" value="WD40"/>
    <property type="match status" value="3"/>
</dbReference>
<keyword evidence="1 3" id="KW-0853">WD repeat</keyword>
<dbReference type="PANTHER" id="PTHR44436">
    <property type="entry name" value="F-BOX/WD REPEAT-CONTAINING PROTEIN 2"/>
    <property type="match status" value="1"/>
</dbReference>
<dbReference type="KEGG" id="cvr:CHLNCDRAFT_140054"/>
<feature type="compositionally biased region" description="Low complexity" evidence="4">
    <location>
        <begin position="542"/>
        <end position="560"/>
    </location>
</feature>
<evidence type="ECO:0000259" key="5">
    <source>
        <dbReference type="PROSITE" id="PS50181"/>
    </source>
</evidence>
<reference evidence="6 7" key="1">
    <citation type="journal article" date="2010" name="Plant Cell">
        <title>The Chlorella variabilis NC64A genome reveals adaptation to photosymbiosis, coevolution with viruses, and cryptic sex.</title>
        <authorList>
            <person name="Blanc G."/>
            <person name="Duncan G."/>
            <person name="Agarkova I."/>
            <person name="Borodovsky M."/>
            <person name="Gurnon J."/>
            <person name="Kuo A."/>
            <person name="Lindquist E."/>
            <person name="Lucas S."/>
            <person name="Pangilinan J."/>
            <person name="Polle J."/>
            <person name="Salamov A."/>
            <person name="Terry A."/>
            <person name="Yamada T."/>
            <person name="Dunigan D.D."/>
            <person name="Grigoriev I.V."/>
            <person name="Claverie J.M."/>
            <person name="Van Etten J.L."/>
        </authorList>
    </citation>
    <scope>NUCLEOTIDE SEQUENCE [LARGE SCALE GENOMIC DNA]</scope>
    <source>
        <strain evidence="6 7">NC64A</strain>
    </source>
</reference>
<dbReference type="Pfam" id="PF12937">
    <property type="entry name" value="F-box-like"/>
    <property type="match status" value="1"/>
</dbReference>
<gene>
    <name evidence="6" type="ORF">CHLNCDRAFT_140054</name>
</gene>
<evidence type="ECO:0000256" key="1">
    <source>
        <dbReference type="ARBA" id="ARBA00022574"/>
    </source>
</evidence>
<dbReference type="InterPro" id="IPR019775">
    <property type="entry name" value="WD40_repeat_CS"/>
</dbReference>
<proteinExistence type="predicted"/>
<dbReference type="InterPro" id="IPR036322">
    <property type="entry name" value="WD40_repeat_dom_sf"/>
</dbReference>
<dbReference type="PROSITE" id="PS00678">
    <property type="entry name" value="WD_REPEATS_1"/>
    <property type="match status" value="1"/>
</dbReference>
<dbReference type="AlphaFoldDB" id="E1ZRH5"/>
<evidence type="ECO:0000313" key="7">
    <source>
        <dbReference type="Proteomes" id="UP000008141"/>
    </source>
</evidence>
<dbReference type="SMART" id="SM00256">
    <property type="entry name" value="FBOX"/>
    <property type="match status" value="1"/>
</dbReference>
<dbReference type="PROSITE" id="PS50082">
    <property type="entry name" value="WD_REPEATS_2"/>
    <property type="match status" value="1"/>
</dbReference>
<dbReference type="PROSITE" id="PS50181">
    <property type="entry name" value="FBOX"/>
    <property type="match status" value="1"/>
</dbReference>
<feature type="repeat" description="WD" evidence="3">
    <location>
        <begin position="149"/>
        <end position="171"/>
    </location>
</feature>
<dbReference type="InterPro" id="IPR036047">
    <property type="entry name" value="F-box-like_dom_sf"/>
</dbReference>
<dbReference type="Gene3D" id="1.20.1280.50">
    <property type="match status" value="1"/>
</dbReference>
<dbReference type="InterPro" id="IPR015943">
    <property type="entry name" value="WD40/YVTN_repeat-like_dom_sf"/>
</dbReference>
<dbReference type="OrthoDB" id="538223at2759"/>
<dbReference type="SUPFAM" id="SSF81383">
    <property type="entry name" value="F-box domain"/>
    <property type="match status" value="1"/>
</dbReference>
<dbReference type="Pfam" id="PF00400">
    <property type="entry name" value="WD40"/>
    <property type="match status" value="1"/>
</dbReference>
<evidence type="ECO:0000256" key="4">
    <source>
        <dbReference type="SAM" id="MobiDB-lite"/>
    </source>
</evidence>
<dbReference type="InterPro" id="IPR001810">
    <property type="entry name" value="F-box_dom"/>
</dbReference>
<dbReference type="EMBL" id="GL433862">
    <property type="protein sequence ID" value="EFN51569.1"/>
    <property type="molecule type" value="Genomic_DNA"/>
</dbReference>
<feature type="region of interest" description="Disordered" evidence="4">
    <location>
        <begin position="62"/>
        <end position="101"/>
    </location>
</feature>
<dbReference type="Proteomes" id="UP000008141">
    <property type="component" value="Unassembled WGS sequence"/>
</dbReference>
<dbReference type="RefSeq" id="XP_005843671.1">
    <property type="nucleotide sequence ID" value="XM_005843609.1"/>
</dbReference>
<dbReference type="PANTHER" id="PTHR44436:SF1">
    <property type="entry name" value="F-BOX_WD REPEAT-CONTAINING PROTEIN 2"/>
    <property type="match status" value="1"/>
</dbReference>
<protein>
    <recommendedName>
        <fullName evidence="5">F-box domain-containing protein</fullName>
    </recommendedName>
</protein>
<accession>E1ZRH5</accession>
<dbReference type="STRING" id="554065.E1ZRH5"/>
<keyword evidence="7" id="KW-1185">Reference proteome</keyword>
<dbReference type="GeneID" id="17351067"/>
<dbReference type="InParanoid" id="E1ZRH5"/>
<name>E1ZRH5_CHLVA</name>